<evidence type="ECO:0000313" key="3">
    <source>
        <dbReference type="Proteomes" id="UP000721236"/>
    </source>
</evidence>
<evidence type="ECO:0008006" key="4">
    <source>
        <dbReference type="Google" id="ProtNLM"/>
    </source>
</evidence>
<name>A0ABN7YIB5_9BURK</name>
<dbReference type="EMBL" id="CAJZAH010000002">
    <property type="protein sequence ID" value="CAG9173177.1"/>
    <property type="molecule type" value="Genomic_DNA"/>
</dbReference>
<gene>
    <name evidence="2" type="ORF">LMG21510_02175</name>
</gene>
<dbReference type="Proteomes" id="UP000721236">
    <property type="component" value="Unassembled WGS sequence"/>
</dbReference>
<proteinExistence type="predicted"/>
<evidence type="ECO:0000313" key="2">
    <source>
        <dbReference type="EMBL" id="CAG9173177.1"/>
    </source>
</evidence>
<dbReference type="InterPro" id="IPR037042">
    <property type="entry name" value="YdaT-like_sf"/>
</dbReference>
<protein>
    <recommendedName>
        <fullName evidence="4">KfrA N-terminal DNA-binding domain-containing protein</fullName>
    </recommendedName>
</protein>
<reference evidence="2 3" key="1">
    <citation type="submission" date="2021-08" db="EMBL/GenBank/DDBJ databases">
        <authorList>
            <person name="Peeters C."/>
        </authorList>
    </citation>
    <scope>NUCLEOTIDE SEQUENCE [LARGE SCALE GENOMIC DNA]</scope>
    <source>
        <strain evidence="2 3">LMG 21510</strain>
    </source>
</reference>
<comment type="caution">
    <text evidence="2">The sequence shown here is derived from an EMBL/GenBank/DDBJ whole genome shotgun (WGS) entry which is preliminary data.</text>
</comment>
<evidence type="ECO:0000256" key="1">
    <source>
        <dbReference type="SAM" id="Coils"/>
    </source>
</evidence>
<sequence length="192" mass="20790">MRSESQKTRLARLMDAVCAWRDRAGSRETVAIEIVAAHRKLGLDRLPKLAFETAGDHFTLAKNAADRIFRWLDDKSKDTNFMPANFEDSILAAMPRDLLIAYENERLAKFGLCVRGVDGSDGSGLNATQHLIAIAKETAEAQTAVANLIDGATASELHTADRELAEAEETIRRARADVAAAAARATGLKAVA</sequence>
<feature type="coiled-coil region" evidence="1">
    <location>
        <begin position="157"/>
        <end position="184"/>
    </location>
</feature>
<dbReference type="Gene3D" id="1.10.3600.10">
    <property type="entry name" value="Putative bacterial toxin ydaT"/>
    <property type="match status" value="1"/>
</dbReference>
<accession>A0ABN7YIB5</accession>
<keyword evidence="1" id="KW-0175">Coiled coil</keyword>
<organism evidence="2 3">
    <name type="scientific">Cupriavidus respiraculi</name>
    <dbReference type="NCBI Taxonomy" id="195930"/>
    <lineage>
        <taxon>Bacteria</taxon>
        <taxon>Pseudomonadati</taxon>
        <taxon>Pseudomonadota</taxon>
        <taxon>Betaproteobacteria</taxon>
        <taxon>Burkholderiales</taxon>
        <taxon>Burkholderiaceae</taxon>
        <taxon>Cupriavidus</taxon>
    </lineage>
</organism>
<keyword evidence="3" id="KW-1185">Reference proteome</keyword>